<dbReference type="AlphaFoldDB" id="A0A6J6B8E7"/>
<protein>
    <submittedName>
        <fullName evidence="2">Unannotated protein</fullName>
    </submittedName>
</protein>
<feature type="domain" description="ACT" evidence="1">
    <location>
        <begin position="14"/>
        <end position="86"/>
    </location>
</feature>
<dbReference type="InterPro" id="IPR045865">
    <property type="entry name" value="ACT-like_dom_sf"/>
</dbReference>
<reference evidence="2" key="1">
    <citation type="submission" date="2020-05" db="EMBL/GenBank/DDBJ databases">
        <authorList>
            <person name="Chiriac C."/>
            <person name="Salcher M."/>
            <person name="Ghai R."/>
            <person name="Kavagutti S V."/>
        </authorList>
    </citation>
    <scope>NUCLEOTIDE SEQUENCE</scope>
</reference>
<dbReference type="EMBL" id="CAEZSB010000062">
    <property type="protein sequence ID" value="CAB4534639.1"/>
    <property type="molecule type" value="Genomic_DNA"/>
</dbReference>
<dbReference type="PROSITE" id="PS51671">
    <property type="entry name" value="ACT"/>
    <property type="match status" value="1"/>
</dbReference>
<dbReference type="Pfam" id="PF13740">
    <property type="entry name" value="ACT_6"/>
    <property type="match status" value="1"/>
</dbReference>
<dbReference type="SUPFAM" id="SSF55021">
    <property type="entry name" value="ACT-like"/>
    <property type="match status" value="1"/>
</dbReference>
<organism evidence="2">
    <name type="scientific">freshwater metagenome</name>
    <dbReference type="NCBI Taxonomy" id="449393"/>
    <lineage>
        <taxon>unclassified sequences</taxon>
        <taxon>metagenomes</taxon>
        <taxon>ecological metagenomes</taxon>
    </lineage>
</organism>
<gene>
    <name evidence="2" type="ORF">UFOPK1395_00694</name>
</gene>
<proteinExistence type="predicted"/>
<dbReference type="InterPro" id="IPR002912">
    <property type="entry name" value="ACT_dom"/>
</dbReference>
<evidence type="ECO:0000259" key="1">
    <source>
        <dbReference type="PROSITE" id="PS51671"/>
    </source>
</evidence>
<accession>A0A6J6B8E7</accession>
<sequence>MTQSAAQTEQFTGLILLTGVDRPGIAASLFETLAPFAVHVIDVEQIINHNRLILTVLIGANPAHQSAIEEDLESCASEIGVDIATVFAKSEVSPMPRGLTSVYITSPKIHPQAMALVTQAIAKSGANIESIARTSDSPTSFAISISGLSRDALDQALETLSLEDSTTISVSDL</sequence>
<name>A0A6J6B8E7_9ZZZZ</name>
<evidence type="ECO:0000313" key="2">
    <source>
        <dbReference type="EMBL" id="CAB4534639.1"/>
    </source>
</evidence>
<dbReference type="Gene3D" id="3.30.70.260">
    <property type="match status" value="2"/>
</dbReference>